<dbReference type="AlphaFoldDB" id="A0A914XD66"/>
<sequence>MEGSSYFYTLAKASPRSDAHHLRLSGVTRELGLPPDGRTRQKKQVQTIQIASLNVGSMMGRGQELADILKTWKVHIACVQEVRWKGEKLRDIGAGYKLLYYGTTTKKSIGVIINEQLRDWVLEIRRVLDRLMAVKIGLLEGPMVIISAYAPQFGCAAEEKAAFWESLDATLPGCQAPCHWRRS</sequence>
<dbReference type="Proteomes" id="UP000887566">
    <property type="component" value="Unplaced"/>
</dbReference>
<accession>A0A914XD66</accession>
<reference evidence="2" key="1">
    <citation type="submission" date="2022-11" db="UniProtKB">
        <authorList>
            <consortium name="WormBaseParasite"/>
        </authorList>
    </citation>
    <scope>IDENTIFICATION</scope>
</reference>
<name>A0A914XD66_9BILA</name>
<dbReference type="WBParaSite" id="PSAMB.scaffold7114size8205.g29659.t1">
    <property type="protein sequence ID" value="PSAMB.scaffold7114size8205.g29659.t1"/>
    <property type="gene ID" value="PSAMB.scaffold7114size8205.g29659"/>
</dbReference>
<organism evidence="1 2">
    <name type="scientific">Plectus sambesii</name>
    <dbReference type="NCBI Taxonomy" id="2011161"/>
    <lineage>
        <taxon>Eukaryota</taxon>
        <taxon>Metazoa</taxon>
        <taxon>Ecdysozoa</taxon>
        <taxon>Nematoda</taxon>
        <taxon>Chromadorea</taxon>
        <taxon>Plectida</taxon>
        <taxon>Plectina</taxon>
        <taxon>Plectoidea</taxon>
        <taxon>Plectidae</taxon>
        <taxon>Plectus</taxon>
    </lineage>
</organism>
<dbReference type="GO" id="GO:0008311">
    <property type="term" value="F:double-stranded DNA 3'-5' DNA exonuclease activity"/>
    <property type="evidence" value="ECO:0007669"/>
    <property type="project" value="InterPro"/>
</dbReference>
<dbReference type="InterPro" id="IPR036691">
    <property type="entry name" value="Endo/exonu/phosph_ase_sf"/>
</dbReference>
<dbReference type="Gene3D" id="3.60.10.10">
    <property type="entry name" value="Endonuclease/exonuclease/phosphatase"/>
    <property type="match status" value="1"/>
</dbReference>
<dbReference type="GO" id="GO:0006281">
    <property type="term" value="P:DNA repair"/>
    <property type="evidence" value="ECO:0007669"/>
    <property type="project" value="InterPro"/>
</dbReference>
<keyword evidence="1" id="KW-1185">Reference proteome</keyword>
<evidence type="ECO:0000313" key="2">
    <source>
        <dbReference type="WBParaSite" id="PSAMB.scaffold7114size8205.g29659.t1"/>
    </source>
</evidence>
<evidence type="ECO:0000313" key="1">
    <source>
        <dbReference type="Proteomes" id="UP000887566"/>
    </source>
</evidence>
<dbReference type="InterPro" id="IPR037493">
    <property type="entry name" value="ExoIII-like"/>
</dbReference>
<protein>
    <submittedName>
        <fullName evidence="2">Endonuclease/exonuclease/phosphatase domain-containing protein</fullName>
    </submittedName>
</protein>
<dbReference type="SUPFAM" id="SSF56219">
    <property type="entry name" value="DNase I-like"/>
    <property type="match status" value="1"/>
</dbReference>
<dbReference type="PANTHER" id="PTHR43250:SF2">
    <property type="entry name" value="EXODEOXYRIBONUCLEASE III"/>
    <property type="match status" value="1"/>
</dbReference>
<proteinExistence type="predicted"/>
<dbReference type="PANTHER" id="PTHR43250">
    <property type="entry name" value="EXODEOXYRIBONUCLEASE III"/>
    <property type="match status" value="1"/>
</dbReference>